<gene>
    <name evidence="2" type="ORF">HD595_006048</name>
</gene>
<evidence type="ECO:0000256" key="1">
    <source>
        <dbReference type="SAM" id="MobiDB-lite"/>
    </source>
</evidence>
<name>A0ABT1K965_9ACTN</name>
<reference evidence="2 3" key="1">
    <citation type="submission" date="2022-06" db="EMBL/GenBank/DDBJ databases">
        <title>Sequencing the genomes of 1000 actinobacteria strains.</title>
        <authorList>
            <person name="Klenk H.-P."/>
        </authorList>
    </citation>
    <scope>NUCLEOTIDE SEQUENCE [LARGE SCALE GENOMIC DNA]</scope>
    <source>
        <strain evidence="2 3">DSM 44170</strain>
    </source>
</reference>
<dbReference type="Proteomes" id="UP001320766">
    <property type="component" value="Unassembled WGS sequence"/>
</dbReference>
<feature type="compositionally biased region" description="Low complexity" evidence="1">
    <location>
        <begin position="58"/>
        <end position="73"/>
    </location>
</feature>
<sequence>MRDKVLVVGMDGLRFDRLVAIRPPVLSALMSTGAYGTSTLPYGEPEAPRTESPGQVVPEEAAGPPASAPPEAGHMTPAPPALSDATSDSPAPTATQDTARNTQATDEESVRMIRARTDSGPGWASIATGVWPDKHGVVDNGFAAPQFTKYPDFLTRAQEARPDLVTSAFFSWAALAEHGAFGPAIGTRFVLDGYALTWSVADRQVADAARDHLAGAGPDLSFVYLGDTDEVAHALGPLCPEYTDALLLQDAYLGGLLDAIRARPSFGHERWTVIVTTDHGHVDAGGHGGVSGEERTVFVIGARLGEDLGGVRLQNPRPVDVAPTALDRLGIAVDPAWDLDGVPLAF</sequence>
<comment type="caution">
    <text evidence="2">The sequence shown here is derived from an EMBL/GenBank/DDBJ whole genome shotgun (WGS) entry which is preliminary data.</text>
</comment>
<accession>A0ABT1K965</accession>
<keyword evidence="3" id="KW-1185">Reference proteome</keyword>
<evidence type="ECO:0008006" key="4">
    <source>
        <dbReference type="Google" id="ProtNLM"/>
    </source>
</evidence>
<dbReference type="RefSeq" id="WP_253774886.1">
    <property type="nucleotide sequence ID" value="NZ_BAAAVE010000021.1"/>
</dbReference>
<dbReference type="EMBL" id="JAMZEC010000001">
    <property type="protein sequence ID" value="MCP2349926.1"/>
    <property type="molecule type" value="Genomic_DNA"/>
</dbReference>
<protein>
    <recommendedName>
        <fullName evidence="4">Phosphodiesterase</fullName>
    </recommendedName>
</protein>
<dbReference type="PANTHER" id="PTHR10151">
    <property type="entry name" value="ECTONUCLEOTIDE PYROPHOSPHATASE/PHOSPHODIESTERASE"/>
    <property type="match status" value="1"/>
</dbReference>
<organism evidence="2 3">
    <name type="scientific">Nonomuraea roseoviolacea subsp. carminata</name>
    <dbReference type="NCBI Taxonomy" id="160689"/>
    <lineage>
        <taxon>Bacteria</taxon>
        <taxon>Bacillati</taxon>
        <taxon>Actinomycetota</taxon>
        <taxon>Actinomycetes</taxon>
        <taxon>Streptosporangiales</taxon>
        <taxon>Streptosporangiaceae</taxon>
        <taxon>Nonomuraea</taxon>
    </lineage>
</organism>
<dbReference type="InterPro" id="IPR002591">
    <property type="entry name" value="Phosphodiest/P_Trfase"/>
</dbReference>
<proteinExistence type="predicted"/>
<feature type="region of interest" description="Disordered" evidence="1">
    <location>
        <begin position="39"/>
        <end position="109"/>
    </location>
</feature>
<dbReference type="PANTHER" id="PTHR10151:SF120">
    <property type="entry name" value="BIS(5'-ADENOSYL)-TRIPHOSPHATASE"/>
    <property type="match status" value="1"/>
</dbReference>
<evidence type="ECO:0000313" key="2">
    <source>
        <dbReference type="EMBL" id="MCP2349926.1"/>
    </source>
</evidence>
<dbReference type="Pfam" id="PF01663">
    <property type="entry name" value="Phosphodiest"/>
    <property type="match status" value="1"/>
</dbReference>
<dbReference type="Gene3D" id="3.40.720.10">
    <property type="entry name" value="Alkaline Phosphatase, subunit A"/>
    <property type="match status" value="1"/>
</dbReference>
<evidence type="ECO:0000313" key="3">
    <source>
        <dbReference type="Proteomes" id="UP001320766"/>
    </source>
</evidence>
<dbReference type="SUPFAM" id="SSF53649">
    <property type="entry name" value="Alkaline phosphatase-like"/>
    <property type="match status" value="1"/>
</dbReference>
<feature type="compositionally biased region" description="Polar residues" evidence="1">
    <location>
        <begin position="84"/>
        <end position="104"/>
    </location>
</feature>
<dbReference type="InterPro" id="IPR017850">
    <property type="entry name" value="Alkaline_phosphatase_core_sf"/>
</dbReference>